<dbReference type="RefSeq" id="WP_085285158.1">
    <property type="nucleotide sequence ID" value="NZ_FOBI01000009.1"/>
</dbReference>
<evidence type="ECO:0000256" key="20">
    <source>
        <dbReference type="RuleBase" id="RU366027"/>
    </source>
</evidence>
<organism evidence="21 22">
    <name type="scientific">Colwellia chukchiensis</name>
    <dbReference type="NCBI Taxonomy" id="641665"/>
    <lineage>
        <taxon>Bacteria</taxon>
        <taxon>Pseudomonadati</taxon>
        <taxon>Pseudomonadota</taxon>
        <taxon>Gammaproteobacteria</taxon>
        <taxon>Alteromonadales</taxon>
        <taxon>Colwelliaceae</taxon>
        <taxon>Colwellia</taxon>
    </lineage>
</organism>
<keyword evidence="14 20" id="KW-0442">Lipid degradation</keyword>
<evidence type="ECO:0000256" key="19">
    <source>
        <dbReference type="PIRSR" id="PIRSR603187-2"/>
    </source>
</evidence>
<dbReference type="SUPFAM" id="SSF56931">
    <property type="entry name" value="Outer membrane phospholipase A (OMPLA)"/>
    <property type="match status" value="1"/>
</dbReference>
<dbReference type="EC" id="3.1.1.4" evidence="6 20"/>
<dbReference type="PANTHER" id="PTHR40457:SF1">
    <property type="entry name" value="PHOSPHOLIPASE A1"/>
    <property type="match status" value="1"/>
</dbReference>
<reference evidence="22" key="1">
    <citation type="submission" date="2016-10" db="EMBL/GenBank/DDBJ databases">
        <authorList>
            <person name="Varghese N."/>
            <person name="Submissions S."/>
        </authorList>
    </citation>
    <scope>NUCLEOTIDE SEQUENCE [LARGE SCALE GENOMIC DNA]</scope>
    <source>
        <strain evidence="22">CGMCC 1.9127</strain>
    </source>
</reference>
<comment type="function">
    <text evidence="20">Hydrolysis of phosphatidylcholine with phospholipase A2 (EC 3.1.1.4) and phospholipase A1 (EC 3.1.1.32) activities.</text>
</comment>
<dbReference type="GO" id="GO:0005509">
    <property type="term" value="F:calcium ion binding"/>
    <property type="evidence" value="ECO:0007669"/>
    <property type="project" value="TreeGrafter"/>
</dbReference>
<evidence type="ECO:0000256" key="12">
    <source>
        <dbReference type="ARBA" id="ARBA00022801"/>
    </source>
</evidence>
<evidence type="ECO:0000256" key="14">
    <source>
        <dbReference type="ARBA" id="ARBA00022963"/>
    </source>
</evidence>
<evidence type="ECO:0000256" key="3">
    <source>
        <dbReference type="ARBA" id="ARBA00010525"/>
    </source>
</evidence>
<evidence type="ECO:0000256" key="6">
    <source>
        <dbReference type="ARBA" id="ARBA00013278"/>
    </source>
</evidence>
<keyword evidence="10 19" id="KW-0479">Metal-binding</keyword>
<comment type="cofactor">
    <cofactor evidence="20">
        <name>Ca(2+)</name>
        <dbReference type="ChEBI" id="CHEBI:29108"/>
    </cofactor>
    <text evidence="20">Binds 1 Ca(2+) ion per monomer. In the dimeric form the Ca(2+) is bound by different amino acids with binding of each Ca(2+) shared with ligands coming from each monomer. The Ca(2+) ion may have a role in catalysis.</text>
</comment>
<evidence type="ECO:0000256" key="18">
    <source>
        <dbReference type="PIRSR" id="PIRSR603187-1"/>
    </source>
</evidence>
<evidence type="ECO:0000256" key="4">
    <source>
        <dbReference type="ARBA" id="ARBA00011702"/>
    </source>
</evidence>
<evidence type="ECO:0000256" key="17">
    <source>
        <dbReference type="ARBA" id="ARBA00023237"/>
    </source>
</evidence>
<comment type="catalytic activity">
    <reaction evidence="1 20">
        <text>a 1,2-diacyl-sn-glycero-3-phosphocholine + H2O = a 2-acyl-sn-glycero-3-phosphocholine + a fatty acid + H(+)</text>
        <dbReference type="Rhea" id="RHEA:18689"/>
        <dbReference type="ChEBI" id="CHEBI:15377"/>
        <dbReference type="ChEBI" id="CHEBI:15378"/>
        <dbReference type="ChEBI" id="CHEBI:28868"/>
        <dbReference type="ChEBI" id="CHEBI:57643"/>
        <dbReference type="ChEBI" id="CHEBI:57875"/>
        <dbReference type="EC" id="3.1.1.32"/>
    </reaction>
</comment>
<name>A0A1H7PB94_9GAMM</name>
<dbReference type="OrthoDB" id="188433at2"/>
<dbReference type="PRINTS" id="PR01486">
    <property type="entry name" value="PHPHLIPASEA1"/>
</dbReference>
<dbReference type="GO" id="GO:0016042">
    <property type="term" value="P:lipid catabolic process"/>
    <property type="evidence" value="ECO:0007669"/>
    <property type="project" value="UniProtKB-KW"/>
</dbReference>
<proteinExistence type="inferred from homology"/>
<evidence type="ECO:0000256" key="11">
    <source>
        <dbReference type="ARBA" id="ARBA00022729"/>
    </source>
</evidence>
<dbReference type="GO" id="GO:0004623">
    <property type="term" value="F:phospholipase A2 activity"/>
    <property type="evidence" value="ECO:0007669"/>
    <property type="project" value="UniProtKB-EC"/>
</dbReference>
<comment type="similarity">
    <text evidence="3 20">Belongs to the phospholipase A1 family.</text>
</comment>
<feature type="signal peptide" evidence="20">
    <location>
        <begin position="1"/>
        <end position="38"/>
    </location>
</feature>
<sequence>MDLKALCLANAAHNILSTRFHQLLLLIAALLLSFNLHAQQNNTETKPTSRVSTSILDERVESVAQAVTNPFALSQHRLNYLLPFSYVSDPNTINAVGLNTENVDHLEAKYQISVKLPIYQPKLNASGLYFGFTAVSFWQVYNSEVSKPFRETNYEPELFYAWHNDLTFAGFKFNQTRFGFSHQSNGQSGLRSRSWNRIYASAIFSDKHSFYHIKAWYRIKEDEKSDPFDSAGDDNPDITHFLGHVEFGYGTKLGKFNIMALLRNNLKTSDNKGSIELNLSYPINKRYDVLLQYFTGYGDSLIDYNRQQQRIGLGLQLKFI</sequence>
<evidence type="ECO:0000256" key="16">
    <source>
        <dbReference type="ARBA" id="ARBA00023136"/>
    </source>
</evidence>
<keyword evidence="15 20" id="KW-0443">Lipid metabolism</keyword>
<dbReference type="EC" id="3.1.1.32" evidence="5 20"/>
<dbReference type="EMBL" id="FOBI01000009">
    <property type="protein sequence ID" value="SEL33042.1"/>
    <property type="molecule type" value="Genomic_DNA"/>
</dbReference>
<keyword evidence="12 20" id="KW-0378">Hydrolase</keyword>
<gene>
    <name evidence="21" type="ORF">SAMN05216262_10960</name>
</gene>
<evidence type="ECO:0000313" key="21">
    <source>
        <dbReference type="EMBL" id="SEL33042.1"/>
    </source>
</evidence>
<keyword evidence="8" id="KW-1134">Transmembrane beta strand</keyword>
<dbReference type="GO" id="GO:0008970">
    <property type="term" value="F:phospholipase A1 activity"/>
    <property type="evidence" value="ECO:0007669"/>
    <property type="project" value="UniProtKB-EC"/>
</dbReference>
<feature type="binding site" description="in dimeric form" evidence="19">
    <location>
        <position position="192"/>
    </location>
    <ligand>
        <name>Ca(2+)</name>
        <dbReference type="ChEBI" id="CHEBI:29108"/>
        <label>1</label>
    </ligand>
</feature>
<dbReference type="AlphaFoldDB" id="A0A1H7PB94"/>
<feature type="binding site" description="in dimeric form" evidence="19">
    <location>
        <position position="234"/>
    </location>
    <ligand>
        <name>Ca(2+)</name>
        <dbReference type="ChEBI" id="CHEBI:29108"/>
        <label>1</label>
    </ligand>
</feature>
<accession>A0A1H7PB94</accession>
<feature type="active site" description="Nucleophile" evidence="18">
    <location>
        <position position="184"/>
    </location>
</feature>
<comment type="subcellular location">
    <subcellularLocation>
        <location evidence="20">Cell outer membrane</location>
        <topology evidence="20">Multi-pass membrane protein</topology>
    </subcellularLocation>
    <text evidence="20">One of the very few enzymes located there.</text>
</comment>
<dbReference type="CDD" id="cd00541">
    <property type="entry name" value="OMPLA"/>
    <property type="match status" value="1"/>
</dbReference>
<evidence type="ECO:0000256" key="8">
    <source>
        <dbReference type="ARBA" id="ARBA00022452"/>
    </source>
</evidence>
<dbReference type="Pfam" id="PF02253">
    <property type="entry name" value="PLA1"/>
    <property type="match status" value="1"/>
</dbReference>
<feature type="binding site" description="in dimeric form" evidence="19">
    <location>
        <position position="146"/>
    </location>
    <ligand>
        <name>Ca(2+)</name>
        <dbReference type="ChEBI" id="CHEBI:29108"/>
        <label>1</label>
    </ligand>
</feature>
<dbReference type="InterPro" id="IPR036541">
    <property type="entry name" value="PLipase_A1_sf"/>
</dbReference>
<dbReference type="STRING" id="641665.GCA_002104455_00759"/>
<comment type="subunit">
    <text evidence="4 20">Homodimer; dimerization is reversible, and the dimeric form is the active one.</text>
</comment>
<dbReference type="Gene3D" id="2.40.230.10">
    <property type="entry name" value="Phospholipase A1"/>
    <property type="match status" value="1"/>
</dbReference>
<evidence type="ECO:0000256" key="5">
    <source>
        <dbReference type="ARBA" id="ARBA00013179"/>
    </source>
</evidence>
<feature type="chain" id="PRO_5019610948" description="Phospholipase A1" evidence="20">
    <location>
        <begin position="39"/>
        <end position="320"/>
    </location>
</feature>
<keyword evidence="9" id="KW-0812">Transmembrane</keyword>
<keyword evidence="11 20" id="KW-0732">Signal</keyword>
<keyword evidence="22" id="KW-1185">Reference proteome</keyword>
<evidence type="ECO:0000256" key="1">
    <source>
        <dbReference type="ARBA" id="ARBA00000111"/>
    </source>
</evidence>
<dbReference type="GO" id="GO:0009279">
    <property type="term" value="C:cell outer membrane"/>
    <property type="evidence" value="ECO:0007669"/>
    <property type="project" value="UniProtKB-SubCell"/>
</dbReference>
<evidence type="ECO:0000256" key="10">
    <source>
        <dbReference type="ARBA" id="ARBA00022723"/>
    </source>
</evidence>
<evidence type="ECO:0000313" key="22">
    <source>
        <dbReference type="Proteomes" id="UP000199297"/>
    </source>
</evidence>
<dbReference type="InterPro" id="IPR003187">
    <property type="entry name" value="PLipase_A1"/>
</dbReference>
<dbReference type="Proteomes" id="UP000199297">
    <property type="component" value="Unassembled WGS sequence"/>
</dbReference>
<comment type="catalytic activity">
    <reaction evidence="2 20">
        <text>a 1,2-diacyl-sn-glycero-3-phosphocholine + H2O = a 1-acyl-sn-glycero-3-phosphocholine + a fatty acid + H(+)</text>
        <dbReference type="Rhea" id="RHEA:15801"/>
        <dbReference type="ChEBI" id="CHEBI:15377"/>
        <dbReference type="ChEBI" id="CHEBI:15378"/>
        <dbReference type="ChEBI" id="CHEBI:28868"/>
        <dbReference type="ChEBI" id="CHEBI:57643"/>
        <dbReference type="ChEBI" id="CHEBI:58168"/>
        <dbReference type="EC" id="3.1.1.4"/>
    </reaction>
</comment>
<evidence type="ECO:0000256" key="15">
    <source>
        <dbReference type="ARBA" id="ARBA00023098"/>
    </source>
</evidence>
<evidence type="ECO:0000256" key="13">
    <source>
        <dbReference type="ARBA" id="ARBA00022837"/>
    </source>
</evidence>
<evidence type="ECO:0000256" key="9">
    <source>
        <dbReference type="ARBA" id="ARBA00022692"/>
    </source>
</evidence>
<evidence type="ECO:0000256" key="7">
    <source>
        <dbReference type="ARBA" id="ARBA00021726"/>
    </source>
</evidence>
<evidence type="ECO:0000256" key="2">
    <source>
        <dbReference type="ARBA" id="ARBA00001604"/>
    </source>
</evidence>
<keyword evidence="16" id="KW-0472">Membrane</keyword>
<feature type="active site" description="Proton acceptor" evidence="18">
    <location>
        <position position="182"/>
    </location>
</feature>
<protein>
    <recommendedName>
        <fullName evidence="7 20">Phospholipase A1</fullName>
        <ecNumber evidence="5 20">3.1.1.32</ecNumber>
        <ecNumber evidence="6 20">3.1.1.4</ecNumber>
    </recommendedName>
    <alternativeName>
        <fullName evidence="20">Phosphatidylcholine 1-acylhydrolase</fullName>
    </alternativeName>
</protein>
<dbReference type="PANTHER" id="PTHR40457">
    <property type="entry name" value="PHOSPHOLIPASE A1"/>
    <property type="match status" value="1"/>
</dbReference>
<keyword evidence="17 20" id="KW-0998">Cell outer membrane</keyword>
<keyword evidence="13 19" id="KW-0106">Calcium</keyword>